<gene>
    <name evidence="1" type="ORF">MNB_SV-15-500</name>
</gene>
<reference evidence="1" key="1">
    <citation type="submission" date="2016-10" db="EMBL/GenBank/DDBJ databases">
        <authorList>
            <person name="de Groot N.N."/>
        </authorList>
    </citation>
    <scope>NUCLEOTIDE SEQUENCE</scope>
</reference>
<protein>
    <recommendedName>
        <fullName evidence="2">Porin domain-containing protein</fullName>
    </recommendedName>
</protein>
<accession>A0A1W1EJ32</accession>
<organism evidence="1">
    <name type="scientific">hydrothermal vent metagenome</name>
    <dbReference type="NCBI Taxonomy" id="652676"/>
    <lineage>
        <taxon>unclassified sequences</taxon>
        <taxon>metagenomes</taxon>
        <taxon>ecological metagenomes</taxon>
    </lineage>
</organism>
<dbReference type="Pfam" id="PF09694">
    <property type="entry name" value="Gcw_chp"/>
    <property type="match status" value="1"/>
</dbReference>
<evidence type="ECO:0000313" key="1">
    <source>
        <dbReference type="EMBL" id="SHO80850.1"/>
    </source>
</evidence>
<sequence>MKNLKLSLIASMAITTLSFAGGNIEHTVINKPVVNAPTTTEEVSSKDDKVEVGASMTMATRNIFRGVDLNDNKGMMVSGSVDLAYKGLYLNVITSSRNSGNNKLEMDIYDGYKTNIAGIGIDIGHVTYLLPDTYQDFESTSKEIYLGVSKEIANYSAGVTFSYDYDAINMDGDDGVYNVQLDAGAKAMYDIKLSANVGMSDAKSTDDYYFLLGATKSVGKFDLGVTYTGKYEDATDTTNDHVVASVSTKF</sequence>
<evidence type="ECO:0008006" key="2">
    <source>
        <dbReference type="Google" id="ProtNLM"/>
    </source>
</evidence>
<name>A0A1W1EJ32_9ZZZZ</name>
<dbReference type="InterPro" id="IPR010239">
    <property type="entry name" value="CHP02001"/>
</dbReference>
<dbReference type="NCBIfam" id="TIGR02001">
    <property type="entry name" value="gcw_chp"/>
    <property type="match status" value="1"/>
</dbReference>
<proteinExistence type="predicted"/>
<dbReference type="EMBL" id="FRYL01000021">
    <property type="protein sequence ID" value="SHO80850.1"/>
    <property type="molecule type" value="Genomic_DNA"/>
</dbReference>
<dbReference type="AlphaFoldDB" id="A0A1W1EJ32"/>